<dbReference type="Gene3D" id="3.40.50.1820">
    <property type="entry name" value="alpha/beta hydrolase"/>
    <property type="match status" value="1"/>
</dbReference>
<dbReference type="PANTHER" id="PTHR46623">
    <property type="entry name" value="CARBOXYMETHYLENEBUTENOLIDASE-RELATED"/>
    <property type="match status" value="1"/>
</dbReference>
<sequence>MSTTGCHCGVINNTTGQLITLNIQDQLPGCLYTQEEQGRATQGAGAEADADVPSQIYCIKIGLESFTNTDPGDPNALPNFGIMVNDMVSRISTIRFEAMKLAYLHVIHMFDLFGTLPQLNHNFFRDCFFAVTYIFNTHQPGPINNPDIRDTFDIYRGIQPRNLQWTCRSQIHNLIESAITEEITTSTNNIWIYLKQRMIGYAYSRIHAGVVPLFDLPTTFRIILSSARAMIDTFWQNLVIEDDEGDIDTAVEVAPVIQDIATLMGLLPNGFTAYFNNANDNQPRNALWAIYTDIQKMINPHPLPLTNDTVKENIQDFWMMHVTMLKYLENTTLLQPVTERRDCPTNKRYSEQINRLIHKWHTEHMIPRKTRNVLEKEMRNAIQFDPNARNNFLHRRLSTQSLQHIANIINQTLGEITNGTFNETVFIQPRHVNRSYSILPQHSFTPLNIALDIAVMFDGLNSYQQLSPDLQNINSLQAFLSRPDCDLWWGRWFNFHLLHGLQGNRRFDGHAVVLGGDPGIGSLLVPFQVFQFSTQKHGRVPAAAIIVLHEHWGINNQIKQHAQRLVNSTGITTFVPDLYKDEQIMTAKEASHFMDNLNWRTTIDELTEMTKQLREARYRNVGSIGFGVGGYGIPPGDIVFDTRNITQRTLVQGHFGGRDNIVGLSDTNAVEALEFDFMLKKNTDVEIFRYPDQGYAFLNDEGDIADFKSTEAKVRRIARDRINNFFFNNLGGTTGAQ</sequence>
<keyword evidence="3" id="KW-1185">Reference proteome</keyword>
<evidence type="ECO:0000313" key="3">
    <source>
        <dbReference type="Proteomes" id="UP001209540"/>
    </source>
</evidence>
<dbReference type="SUPFAM" id="SSF53474">
    <property type="entry name" value="alpha/beta-Hydrolases"/>
    <property type="match status" value="1"/>
</dbReference>
<gene>
    <name evidence="2" type="ORF">BDA99DRAFT_562017</name>
</gene>
<dbReference type="Pfam" id="PF01738">
    <property type="entry name" value="DLH"/>
    <property type="match status" value="1"/>
</dbReference>
<reference evidence="2" key="1">
    <citation type="journal article" date="2022" name="IScience">
        <title>Evolution of zygomycete secretomes and the origins of terrestrial fungal ecologies.</title>
        <authorList>
            <person name="Chang Y."/>
            <person name="Wang Y."/>
            <person name="Mondo S."/>
            <person name="Ahrendt S."/>
            <person name="Andreopoulos W."/>
            <person name="Barry K."/>
            <person name="Beard J."/>
            <person name="Benny G.L."/>
            <person name="Blankenship S."/>
            <person name="Bonito G."/>
            <person name="Cuomo C."/>
            <person name="Desiro A."/>
            <person name="Gervers K.A."/>
            <person name="Hundley H."/>
            <person name="Kuo A."/>
            <person name="LaButti K."/>
            <person name="Lang B.F."/>
            <person name="Lipzen A."/>
            <person name="O'Donnell K."/>
            <person name="Pangilinan J."/>
            <person name="Reynolds N."/>
            <person name="Sandor L."/>
            <person name="Smith M.E."/>
            <person name="Tsang A."/>
            <person name="Grigoriev I.V."/>
            <person name="Stajich J.E."/>
            <person name="Spatafora J.W."/>
        </authorList>
    </citation>
    <scope>NUCLEOTIDE SEQUENCE</scope>
    <source>
        <strain evidence="2">RSA 2281</strain>
    </source>
</reference>
<dbReference type="EMBL" id="JAIXMP010000021">
    <property type="protein sequence ID" value="KAI9256578.1"/>
    <property type="molecule type" value="Genomic_DNA"/>
</dbReference>
<dbReference type="AlphaFoldDB" id="A0AAD5K5S9"/>
<dbReference type="InterPro" id="IPR002925">
    <property type="entry name" value="Dienelactn_hydro"/>
</dbReference>
<accession>A0AAD5K5S9</accession>
<proteinExistence type="predicted"/>
<protein>
    <recommendedName>
        <fullName evidence="1">Dienelactone hydrolase domain-containing protein</fullName>
    </recommendedName>
</protein>
<dbReference type="PANTHER" id="PTHR46623:SF6">
    <property type="entry name" value="ALPHA_BETA-HYDROLASES SUPERFAMILY PROTEIN"/>
    <property type="match status" value="1"/>
</dbReference>
<dbReference type="InterPro" id="IPR029058">
    <property type="entry name" value="AB_hydrolase_fold"/>
</dbReference>
<dbReference type="GO" id="GO:0016787">
    <property type="term" value="F:hydrolase activity"/>
    <property type="evidence" value="ECO:0007669"/>
    <property type="project" value="InterPro"/>
</dbReference>
<dbReference type="InterPro" id="IPR051049">
    <property type="entry name" value="Dienelactone_hydrolase-like"/>
</dbReference>
<comment type="caution">
    <text evidence="2">The sequence shown here is derived from an EMBL/GenBank/DDBJ whole genome shotgun (WGS) entry which is preliminary data.</text>
</comment>
<evidence type="ECO:0000313" key="2">
    <source>
        <dbReference type="EMBL" id="KAI9256578.1"/>
    </source>
</evidence>
<dbReference type="Proteomes" id="UP001209540">
    <property type="component" value="Unassembled WGS sequence"/>
</dbReference>
<organism evidence="2 3">
    <name type="scientific">Phascolomyces articulosus</name>
    <dbReference type="NCBI Taxonomy" id="60185"/>
    <lineage>
        <taxon>Eukaryota</taxon>
        <taxon>Fungi</taxon>
        <taxon>Fungi incertae sedis</taxon>
        <taxon>Mucoromycota</taxon>
        <taxon>Mucoromycotina</taxon>
        <taxon>Mucoromycetes</taxon>
        <taxon>Mucorales</taxon>
        <taxon>Lichtheimiaceae</taxon>
        <taxon>Phascolomyces</taxon>
    </lineage>
</organism>
<name>A0AAD5K5S9_9FUNG</name>
<feature type="domain" description="Dienelactone hydrolase" evidence="1">
    <location>
        <begin position="539"/>
        <end position="630"/>
    </location>
</feature>
<reference evidence="2" key="2">
    <citation type="submission" date="2023-02" db="EMBL/GenBank/DDBJ databases">
        <authorList>
            <consortium name="DOE Joint Genome Institute"/>
            <person name="Mondo S.J."/>
            <person name="Chang Y."/>
            <person name="Wang Y."/>
            <person name="Ahrendt S."/>
            <person name="Andreopoulos W."/>
            <person name="Barry K."/>
            <person name="Beard J."/>
            <person name="Benny G.L."/>
            <person name="Blankenship S."/>
            <person name="Bonito G."/>
            <person name="Cuomo C."/>
            <person name="Desiro A."/>
            <person name="Gervers K.A."/>
            <person name="Hundley H."/>
            <person name="Kuo A."/>
            <person name="LaButti K."/>
            <person name="Lang B.F."/>
            <person name="Lipzen A."/>
            <person name="O'Donnell K."/>
            <person name="Pangilinan J."/>
            <person name="Reynolds N."/>
            <person name="Sandor L."/>
            <person name="Smith M.W."/>
            <person name="Tsang A."/>
            <person name="Grigoriev I.V."/>
            <person name="Stajich J.E."/>
            <person name="Spatafora J.W."/>
        </authorList>
    </citation>
    <scope>NUCLEOTIDE SEQUENCE</scope>
    <source>
        <strain evidence="2">RSA 2281</strain>
    </source>
</reference>
<evidence type="ECO:0000259" key="1">
    <source>
        <dbReference type="Pfam" id="PF01738"/>
    </source>
</evidence>